<reference evidence="2" key="1">
    <citation type="journal article" date="2019" name="Int. J. Syst. Evol. Microbiol.">
        <title>The Global Catalogue of Microorganisms (GCM) 10K type strain sequencing project: providing services to taxonomists for standard genome sequencing and annotation.</title>
        <authorList>
            <consortium name="The Broad Institute Genomics Platform"/>
            <consortium name="The Broad Institute Genome Sequencing Center for Infectious Disease"/>
            <person name="Wu L."/>
            <person name="Ma J."/>
        </authorList>
    </citation>
    <scope>NUCLEOTIDE SEQUENCE [LARGE SCALE GENOMIC DNA]</scope>
    <source>
        <strain evidence="2">JCM 18306</strain>
    </source>
</reference>
<name>A0ABP9TEF7_9ACTN</name>
<comment type="caution">
    <text evidence="1">The sequence shown here is derived from an EMBL/GenBank/DDBJ whole genome shotgun (WGS) entry which is preliminary data.</text>
</comment>
<dbReference type="Proteomes" id="UP001499878">
    <property type="component" value="Unassembled WGS sequence"/>
</dbReference>
<sequence>MSELTGRFGDLSQLPVRVEVRRGEAGRDSIAVLTGLGLWGHPILGIFDSWGSENVPLEVTRRIARNRSSEVITTEVITTFGPNWFSLMEELNAET</sequence>
<evidence type="ECO:0000313" key="2">
    <source>
        <dbReference type="Proteomes" id="UP001499878"/>
    </source>
</evidence>
<accession>A0ABP9TEF7</accession>
<evidence type="ECO:0000313" key="1">
    <source>
        <dbReference type="EMBL" id="GAA5217653.1"/>
    </source>
</evidence>
<evidence type="ECO:0008006" key="3">
    <source>
        <dbReference type="Google" id="ProtNLM"/>
    </source>
</evidence>
<organism evidence="1 2">
    <name type="scientific">Streptomyces thinghirensis</name>
    <dbReference type="NCBI Taxonomy" id="551547"/>
    <lineage>
        <taxon>Bacteria</taxon>
        <taxon>Bacillati</taxon>
        <taxon>Actinomycetota</taxon>
        <taxon>Actinomycetes</taxon>
        <taxon>Kitasatosporales</taxon>
        <taxon>Streptomycetaceae</taxon>
        <taxon>Streptomyces</taxon>
    </lineage>
</organism>
<keyword evidence="2" id="KW-1185">Reference proteome</keyword>
<dbReference type="EMBL" id="BAABJR010000034">
    <property type="protein sequence ID" value="GAA5217653.1"/>
    <property type="molecule type" value="Genomic_DNA"/>
</dbReference>
<protein>
    <recommendedName>
        <fullName evidence="3">DUF5753 domain-containing protein</fullName>
    </recommendedName>
</protein>
<dbReference type="RefSeq" id="WP_345638636.1">
    <property type="nucleotide sequence ID" value="NZ_BAABJR010000034.1"/>
</dbReference>
<proteinExistence type="predicted"/>
<gene>
    <name evidence="1" type="ORF">GCM10023323_75490</name>
</gene>